<dbReference type="PANTHER" id="PTHR30193">
    <property type="entry name" value="ABC TRANSPORTER PERMEASE PROTEIN"/>
    <property type="match status" value="1"/>
</dbReference>
<feature type="transmembrane region" description="Helical" evidence="7">
    <location>
        <begin position="156"/>
        <end position="180"/>
    </location>
</feature>
<evidence type="ECO:0000256" key="1">
    <source>
        <dbReference type="ARBA" id="ARBA00004651"/>
    </source>
</evidence>
<proteinExistence type="inferred from homology"/>
<dbReference type="PROSITE" id="PS50928">
    <property type="entry name" value="ABC_TM1"/>
    <property type="match status" value="1"/>
</dbReference>
<keyword evidence="5 7" id="KW-1133">Transmembrane helix</keyword>
<feature type="transmembrane region" description="Helical" evidence="7">
    <location>
        <begin position="265"/>
        <end position="289"/>
    </location>
</feature>
<dbReference type="Gene3D" id="1.10.3720.10">
    <property type="entry name" value="MetI-like"/>
    <property type="match status" value="1"/>
</dbReference>
<keyword evidence="4 7" id="KW-0812">Transmembrane</keyword>
<comment type="subcellular location">
    <subcellularLocation>
        <location evidence="1 7">Cell membrane</location>
        <topology evidence="1 7">Multi-pass membrane protein</topology>
    </subcellularLocation>
</comment>
<name>A0ABT4Q5T4_9BACL</name>
<keyword evidence="10" id="KW-1185">Reference proteome</keyword>
<feature type="domain" description="ABC transmembrane type-1" evidence="8">
    <location>
        <begin position="69"/>
        <end position="286"/>
    </location>
</feature>
<dbReference type="Pfam" id="PF00528">
    <property type="entry name" value="BPD_transp_1"/>
    <property type="match status" value="1"/>
</dbReference>
<keyword evidence="3" id="KW-1003">Cell membrane</keyword>
<feature type="transmembrane region" description="Helical" evidence="7">
    <location>
        <begin position="73"/>
        <end position="95"/>
    </location>
</feature>
<evidence type="ECO:0000256" key="2">
    <source>
        <dbReference type="ARBA" id="ARBA00022448"/>
    </source>
</evidence>
<sequence>MFSNPIRKDNYGYLFIAPFLILFLMFHIYPILYSFYLSFTNSDGMNPPEFIGTANYTRALMDSVFYQSLFNTFMIWIPSVIPQLTVSLVLAVILNEKFLKGKDFFRGIFFFPNIVTAASIGLLVSLMFDWQSGSVNHMLTSFGLIKDPVDWKNNPVFMRFLISIILFFQYFGYSMLLYIAGLQGVSSDYSEAAQIDGANKTQIFFRITIPLLKPIIIFQIITSLIGGVQIFDQPYTLTNGAGGPDNATLTSVMYLYVTAFKQNKFGYGASIAFCLFIIIIILSIISFRLTNGKIKEDSR</sequence>
<feature type="transmembrane region" description="Helical" evidence="7">
    <location>
        <begin position="211"/>
        <end position="231"/>
    </location>
</feature>
<feature type="transmembrane region" description="Helical" evidence="7">
    <location>
        <begin position="12"/>
        <end position="36"/>
    </location>
</feature>
<accession>A0ABT4Q5T4</accession>
<evidence type="ECO:0000256" key="3">
    <source>
        <dbReference type="ARBA" id="ARBA00022475"/>
    </source>
</evidence>
<dbReference type="InterPro" id="IPR000515">
    <property type="entry name" value="MetI-like"/>
</dbReference>
<keyword evidence="2 7" id="KW-0813">Transport</keyword>
<dbReference type="SUPFAM" id="SSF161098">
    <property type="entry name" value="MetI-like"/>
    <property type="match status" value="1"/>
</dbReference>
<dbReference type="RefSeq" id="WP_269880636.1">
    <property type="nucleotide sequence ID" value="NZ_JAQAGZ010000004.1"/>
</dbReference>
<evidence type="ECO:0000313" key="9">
    <source>
        <dbReference type="EMBL" id="MCZ8512222.1"/>
    </source>
</evidence>
<evidence type="ECO:0000259" key="8">
    <source>
        <dbReference type="PROSITE" id="PS50928"/>
    </source>
</evidence>
<dbReference type="Proteomes" id="UP001527882">
    <property type="component" value="Unassembled WGS sequence"/>
</dbReference>
<organism evidence="9 10">
    <name type="scientific">Paenibacillus gyeongsangnamensis</name>
    <dbReference type="NCBI Taxonomy" id="3388067"/>
    <lineage>
        <taxon>Bacteria</taxon>
        <taxon>Bacillati</taxon>
        <taxon>Bacillota</taxon>
        <taxon>Bacilli</taxon>
        <taxon>Bacillales</taxon>
        <taxon>Paenibacillaceae</taxon>
        <taxon>Paenibacillus</taxon>
    </lineage>
</organism>
<dbReference type="InterPro" id="IPR051393">
    <property type="entry name" value="ABC_transporter_permease"/>
</dbReference>
<evidence type="ECO:0000256" key="5">
    <source>
        <dbReference type="ARBA" id="ARBA00022989"/>
    </source>
</evidence>
<evidence type="ECO:0000256" key="6">
    <source>
        <dbReference type="ARBA" id="ARBA00023136"/>
    </source>
</evidence>
<protein>
    <submittedName>
        <fullName evidence="9">Sugar ABC transporter permease</fullName>
    </submittedName>
</protein>
<dbReference type="EMBL" id="JAQAGZ010000004">
    <property type="protein sequence ID" value="MCZ8512222.1"/>
    <property type="molecule type" value="Genomic_DNA"/>
</dbReference>
<evidence type="ECO:0000256" key="7">
    <source>
        <dbReference type="RuleBase" id="RU363032"/>
    </source>
</evidence>
<dbReference type="SUPFAM" id="SSF160964">
    <property type="entry name" value="MalF N-terminal region-like"/>
    <property type="match status" value="1"/>
</dbReference>
<feature type="transmembrane region" description="Helical" evidence="7">
    <location>
        <begin position="107"/>
        <end position="128"/>
    </location>
</feature>
<gene>
    <name evidence="9" type="ORF">O9H85_07230</name>
</gene>
<comment type="similarity">
    <text evidence="7">Belongs to the binding-protein-dependent transport system permease family.</text>
</comment>
<dbReference type="PANTHER" id="PTHR30193:SF37">
    <property type="entry name" value="INNER MEMBRANE ABC TRANSPORTER PERMEASE PROTEIN YCJO"/>
    <property type="match status" value="1"/>
</dbReference>
<dbReference type="CDD" id="cd06261">
    <property type="entry name" value="TM_PBP2"/>
    <property type="match status" value="1"/>
</dbReference>
<evidence type="ECO:0000313" key="10">
    <source>
        <dbReference type="Proteomes" id="UP001527882"/>
    </source>
</evidence>
<reference evidence="9 10" key="1">
    <citation type="submission" date="2022-12" db="EMBL/GenBank/DDBJ databases">
        <title>Draft genome sequence of Paenibacillus sp. dW9.</title>
        <authorList>
            <person name="Choi E.-W."/>
            <person name="Kim D.-U."/>
        </authorList>
    </citation>
    <scope>NUCLEOTIDE SEQUENCE [LARGE SCALE GENOMIC DNA]</scope>
    <source>
        <strain evidence="10">dW9</strain>
    </source>
</reference>
<keyword evidence="6 7" id="KW-0472">Membrane</keyword>
<dbReference type="InterPro" id="IPR035906">
    <property type="entry name" value="MetI-like_sf"/>
</dbReference>
<comment type="caution">
    <text evidence="9">The sequence shown here is derived from an EMBL/GenBank/DDBJ whole genome shotgun (WGS) entry which is preliminary data.</text>
</comment>
<evidence type="ECO:0000256" key="4">
    <source>
        <dbReference type="ARBA" id="ARBA00022692"/>
    </source>
</evidence>